<dbReference type="InterPro" id="IPR036291">
    <property type="entry name" value="NAD(P)-bd_dom_sf"/>
</dbReference>
<evidence type="ECO:0000313" key="6">
    <source>
        <dbReference type="EMBL" id="TGO05453.1"/>
    </source>
</evidence>
<dbReference type="InterPro" id="IPR055170">
    <property type="entry name" value="GFO_IDH_MocA-like_dom"/>
</dbReference>
<keyword evidence="2" id="KW-0560">Oxidoreductase</keyword>
<evidence type="ECO:0000259" key="4">
    <source>
        <dbReference type="Pfam" id="PF01408"/>
    </source>
</evidence>
<keyword evidence="3" id="KW-0520">NAD</keyword>
<accession>A0A4Z1E4Q0</accession>
<keyword evidence="7" id="KW-1185">Reference proteome</keyword>
<dbReference type="GO" id="GO:0000166">
    <property type="term" value="F:nucleotide binding"/>
    <property type="evidence" value="ECO:0007669"/>
    <property type="project" value="InterPro"/>
</dbReference>
<dbReference type="EMBL" id="RHPJ01000002">
    <property type="protein sequence ID" value="TGO05453.1"/>
    <property type="molecule type" value="Genomic_DNA"/>
</dbReference>
<dbReference type="PANTHER" id="PTHR22604">
    <property type="entry name" value="OXIDOREDUCTASES"/>
    <property type="match status" value="1"/>
</dbReference>
<feature type="domain" description="Gfo/Idh/MocA-like oxidoreductase N-terminal" evidence="4">
    <location>
        <begin position="7"/>
        <end position="123"/>
    </location>
</feature>
<dbReference type="Gene3D" id="3.30.360.10">
    <property type="entry name" value="Dihydrodipicolinate Reductase, domain 2"/>
    <property type="match status" value="1"/>
</dbReference>
<comment type="similarity">
    <text evidence="1">Belongs to the Gfo/Idh/MocA family.</text>
</comment>
<proteinExistence type="inferred from homology"/>
<dbReference type="Proteomes" id="UP000297318">
    <property type="component" value="Unassembled WGS sequence"/>
</dbReference>
<dbReference type="InterPro" id="IPR000683">
    <property type="entry name" value="Gfo/Idh/MocA-like_OxRdtase_N"/>
</dbReference>
<name>A0A4Z1E4Q0_9MICO</name>
<dbReference type="PANTHER" id="PTHR22604:SF105">
    <property type="entry name" value="TRANS-1,2-DIHYDROBENZENE-1,2-DIOL DEHYDROGENASE"/>
    <property type="match status" value="1"/>
</dbReference>
<dbReference type="AlphaFoldDB" id="A0A4Z1E4Q0"/>
<gene>
    <name evidence="6" type="ORF">SERN_1457</name>
</gene>
<protein>
    <submittedName>
        <fullName evidence="6">Putative oxidoreductase</fullName>
    </submittedName>
</protein>
<dbReference type="Pfam" id="PF01408">
    <property type="entry name" value="GFO_IDH_MocA"/>
    <property type="match status" value="1"/>
</dbReference>
<dbReference type="RefSeq" id="WP_135849456.1">
    <property type="nucleotide sequence ID" value="NZ_RHPJ01000002.1"/>
</dbReference>
<evidence type="ECO:0000256" key="1">
    <source>
        <dbReference type="ARBA" id="ARBA00010928"/>
    </source>
</evidence>
<sequence>MSEQRSLRWGVLGPGRIAANVAKDFGNVARGEIVAVGSRDLDRAAAFAAEHAPAARAHGSYAELLADDGVDAVYIATPHAQHARHASAAIAAGKAVLVEKSFTATYDAAELVVNAAREAGTFAMEAMWTRFQPAVVRLREVIADGAIGEVRAVTADLGVRRPYDPADRLFDLALGGGALLDLGVYVVSFAQMVLGHPRSVSALGSLAPSGVDAEAGLLVDFGHGRTATLQTSFRSPSPGNARIYGTDGWIDVPPRFHHPDRFVLHRAGHDPVTEVHPPRGAGYAHEFDEVADCIEGNRTESAVMSLADTLVVQRVLQDAADQLGVALRDEPVDPIDPLTKAHR</sequence>
<feature type="domain" description="GFO/IDH/MocA-like oxidoreductase" evidence="5">
    <location>
        <begin position="136"/>
        <end position="250"/>
    </location>
</feature>
<evidence type="ECO:0000313" key="7">
    <source>
        <dbReference type="Proteomes" id="UP000297318"/>
    </source>
</evidence>
<dbReference type="SUPFAM" id="SSF55347">
    <property type="entry name" value="Glyceraldehyde-3-phosphate dehydrogenase-like, C-terminal domain"/>
    <property type="match status" value="1"/>
</dbReference>
<dbReference type="SUPFAM" id="SSF51735">
    <property type="entry name" value="NAD(P)-binding Rossmann-fold domains"/>
    <property type="match status" value="1"/>
</dbReference>
<dbReference type="InterPro" id="IPR050984">
    <property type="entry name" value="Gfo/Idh/MocA_domain"/>
</dbReference>
<comment type="caution">
    <text evidence="6">The sequence shown here is derived from an EMBL/GenBank/DDBJ whole genome shotgun (WGS) entry which is preliminary data.</text>
</comment>
<organism evidence="6 7">
    <name type="scientific">Serinibacter arcticus</name>
    <dbReference type="NCBI Taxonomy" id="1655435"/>
    <lineage>
        <taxon>Bacteria</taxon>
        <taxon>Bacillati</taxon>
        <taxon>Actinomycetota</taxon>
        <taxon>Actinomycetes</taxon>
        <taxon>Micrococcales</taxon>
        <taxon>Beutenbergiaceae</taxon>
        <taxon>Serinibacter</taxon>
    </lineage>
</organism>
<dbReference type="GO" id="GO:0016491">
    <property type="term" value="F:oxidoreductase activity"/>
    <property type="evidence" value="ECO:0007669"/>
    <property type="project" value="UniProtKB-KW"/>
</dbReference>
<dbReference type="Pfam" id="PF22725">
    <property type="entry name" value="GFO_IDH_MocA_C3"/>
    <property type="match status" value="1"/>
</dbReference>
<evidence type="ECO:0000256" key="3">
    <source>
        <dbReference type="ARBA" id="ARBA00023027"/>
    </source>
</evidence>
<reference evidence="6 7" key="1">
    <citation type="submission" date="2018-11" db="EMBL/GenBank/DDBJ databases">
        <title>Complete genome sequencing of the Actinobacteria Serinibacter sp. K3-2.</title>
        <authorList>
            <person name="Rakitin A.L."/>
            <person name="Beletsky A.V."/>
            <person name="Mardanov A.V."/>
            <person name="Ravin N.V."/>
            <person name="Gromova A.S."/>
            <person name="Filippova S.N."/>
            <person name="Gal'Chenko V.F."/>
        </authorList>
    </citation>
    <scope>NUCLEOTIDE SEQUENCE [LARGE SCALE GENOMIC DNA]</scope>
    <source>
        <strain evidence="6 7">K3-2</strain>
    </source>
</reference>
<evidence type="ECO:0000256" key="2">
    <source>
        <dbReference type="ARBA" id="ARBA00023002"/>
    </source>
</evidence>
<evidence type="ECO:0000259" key="5">
    <source>
        <dbReference type="Pfam" id="PF22725"/>
    </source>
</evidence>
<dbReference type="OrthoDB" id="9815825at2"/>
<dbReference type="Gene3D" id="3.40.50.720">
    <property type="entry name" value="NAD(P)-binding Rossmann-like Domain"/>
    <property type="match status" value="1"/>
</dbReference>